<dbReference type="EMBL" id="DXBY01000210">
    <property type="protein sequence ID" value="HIZ36561.1"/>
    <property type="molecule type" value="Genomic_DNA"/>
</dbReference>
<dbReference type="AlphaFoldDB" id="A0A9D2J4P8"/>
<dbReference type="Pfam" id="PF13482">
    <property type="entry name" value="RNase_H_2"/>
    <property type="match status" value="1"/>
</dbReference>
<evidence type="ECO:0000313" key="2">
    <source>
        <dbReference type="EMBL" id="HIZ36561.1"/>
    </source>
</evidence>
<organism evidence="2 3">
    <name type="scientific">Candidatus Ruania gallistercoris</name>
    <dbReference type="NCBI Taxonomy" id="2838746"/>
    <lineage>
        <taxon>Bacteria</taxon>
        <taxon>Bacillati</taxon>
        <taxon>Actinomycetota</taxon>
        <taxon>Actinomycetes</taxon>
        <taxon>Micrococcales</taxon>
        <taxon>Ruaniaceae</taxon>
        <taxon>Ruania</taxon>
    </lineage>
</organism>
<gene>
    <name evidence="2" type="ORF">H9815_12350</name>
</gene>
<comment type="caution">
    <text evidence="2">The sequence shown here is derived from an EMBL/GenBank/DDBJ whole genome shotgun (WGS) entry which is preliminary data.</text>
</comment>
<evidence type="ECO:0000313" key="3">
    <source>
        <dbReference type="Proteomes" id="UP000824037"/>
    </source>
</evidence>
<dbReference type="SUPFAM" id="SSF53098">
    <property type="entry name" value="Ribonuclease H-like"/>
    <property type="match status" value="1"/>
</dbReference>
<sequence length="744" mass="81788">MFLQDDTLVYSASDLTLARDCEFALLSKLDEKLGRRPRLQVENAMRDYSARLGDEHEALVLAEYRRQFGSGVVEIAVPQAYTAAALREHAERTVAALRTGADVVFQGGFFDGRFHGRSDFLVREVSASGQVSYAVVDTKLARSVKPGAVLQLAAYADQLIAAGIAVAPQTLLHLGDGTIARQDTADSVAVYREHRSYVQELLDAHRAAEGPVGWGDDRYQACLWCDYCQEAVAAHRDVKLVWGLRASHREALRAAGITTIDELAAAPRPVPKVHPRMWHRLQAQARLQLRQEEAEATGAVPQVFAEVHGLSALEVLPAPDPGDVFFDFEGDPLWVDSDRTVWGIEYLFGVLQADGEQDYVTFWAHDRAAEGRALRDFLDYLHRRREQYPNLHVYHYAAYETATLRRLAERHQVGVDEVEALIADGVFIDLYATVKHSVRVSQRSYSIKKLEPLYMGSELRNTDGVTSGGDSVLAYSQARQVRDSGDLVGFEARLAELAEYNRYDCLSTLRLRDWLLTQREAALAERAAARAGSAAVAASGGRAGAEAADHSPAPAEPSASVIAAMTGTEARLGDAWTGEIEESPEQQERRLLAEQLRRQVPAPLGPLLAAALEYHRQEDEPYWREHFARLRSDRGVADTRDVLEVFHSRRRTVATEYGRPRQLLDLAGRFGTGSTVEPGGQVFVVYDAPLPAGLTAPAGCDRAAIRAKVVSRDVTPAGLDRLTVAESVPAEAGELAVDPVLVTP</sequence>
<feature type="non-terminal residue" evidence="2">
    <location>
        <position position="744"/>
    </location>
</feature>
<proteinExistence type="predicted"/>
<accession>A0A9D2J4P8</accession>
<dbReference type="NCBIfam" id="TIGR03491">
    <property type="entry name" value="TM0106 family RecB-like putative nuclease"/>
    <property type="match status" value="1"/>
</dbReference>
<evidence type="ECO:0000259" key="1">
    <source>
        <dbReference type="Pfam" id="PF13482"/>
    </source>
</evidence>
<name>A0A9D2J4P8_9MICO</name>
<reference evidence="2" key="1">
    <citation type="journal article" date="2021" name="PeerJ">
        <title>Extensive microbial diversity within the chicken gut microbiome revealed by metagenomics and culture.</title>
        <authorList>
            <person name="Gilroy R."/>
            <person name="Ravi A."/>
            <person name="Getino M."/>
            <person name="Pursley I."/>
            <person name="Horton D.L."/>
            <person name="Alikhan N.F."/>
            <person name="Baker D."/>
            <person name="Gharbi K."/>
            <person name="Hall N."/>
            <person name="Watson M."/>
            <person name="Adriaenssens E.M."/>
            <person name="Foster-Nyarko E."/>
            <person name="Jarju S."/>
            <person name="Secka A."/>
            <person name="Antonio M."/>
            <person name="Oren A."/>
            <person name="Chaudhuri R.R."/>
            <person name="La Ragione R."/>
            <person name="Hildebrand F."/>
            <person name="Pallen M.J."/>
        </authorList>
    </citation>
    <scope>NUCLEOTIDE SEQUENCE</scope>
    <source>
        <strain evidence="2">ChiGjej4B4-7305</strain>
    </source>
</reference>
<protein>
    <submittedName>
        <fullName evidence="2">TM0106 family RecB-like putative nuclease</fullName>
    </submittedName>
</protein>
<dbReference type="InterPro" id="IPR038720">
    <property type="entry name" value="YprB_RNase_H-like_dom"/>
</dbReference>
<dbReference type="InterPro" id="IPR019993">
    <property type="entry name" value="RecB_nuclease_TM0106_put"/>
</dbReference>
<feature type="domain" description="YprB ribonuclease H-like" evidence="1">
    <location>
        <begin position="324"/>
        <end position="515"/>
    </location>
</feature>
<reference evidence="2" key="2">
    <citation type="submission" date="2021-04" db="EMBL/GenBank/DDBJ databases">
        <authorList>
            <person name="Gilroy R."/>
        </authorList>
    </citation>
    <scope>NUCLEOTIDE SEQUENCE</scope>
    <source>
        <strain evidence="2">ChiGjej4B4-7305</strain>
    </source>
</reference>
<dbReference type="Proteomes" id="UP000824037">
    <property type="component" value="Unassembled WGS sequence"/>
</dbReference>
<dbReference type="InterPro" id="IPR012337">
    <property type="entry name" value="RNaseH-like_sf"/>
</dbReference>